<dbReference type="EMBL" id="HG994583">
    <property type="protein sequence ID" value="CAF2927625.1"/>
    <property type="molecule type" value="Genomic_DNA"/>
</dbReference>
<proteinExistence type="inferred from homology"/>
<dbReference type="PANTHER" id="PTHR43475:SF1">
    <property type="entry name" value="METHYLTHIORIBOSE-1-PHOSPHATE ISOMERASE"/>
    <property type="match status" value="1"/>
</dbReference>
<name>A0A7R8CTL0_LEPSM</name>
<protein>
    <submittedName>
        <fullName evidence="3">MtnA</fullName>
        <ecNumber evidence="3">5.3.1.23</ecNumber>
    </submittedName>
</protein>
<evidence type="ECO:0000313" key="3">
    <source>
        <dbReference type="EMBL" id="CAF2927625.1"/>
    </source>
</evidence>
<evidence type="ECO:0000256" key="1">
    <source>
        <dbReference type="ARBA" id="ARBA00007251"/>
    </source>
</evidence>
<reference evidence="3" key="1">
    <citation type="submission" date="2021-02" db="EMBL/GenBank/DDBJ databases">
        <authorList>
            <person name="Bekaert M."/>
        </authorList>
    </citation>
    <scope>NUCLEOTIDE SEQUENCE</scope>
    <source>
        <strain evidence="3">IoA-00</strain>
    </source>
</reference>
<dbReference type="Gene3D" id="3.40.50.10470">
    <property type="entry name" value="Translation initiation factor eif-2b, domain 2"/>
    <property type="match status" value="1"/>
</dbReference>
<gene>
    <name evidence="3" type="ORF">LSAA_8246</name>
</gene>
<keyword evidence="4" id="KW-1185">Reference proteome</keyword>
<dbReference type="Gene3D" id="1.20.120.420">
    <property type="entry name" value="translation initiation factor eif-2b, domain 1"/>
    <property type="match status" value="1"/>
</dbReference>
<dbReference type="SUPFAM" id="SSF100950">
    <property type="entry name" value="NagB/RpiA/CoA transferase-like"/>
    <property type="match status" value="1"/>
</dbReference>
<dbReference type="AlphaFoldDB" id="A0A7R8CTL0"/>
<dbReference type="EC" id="5.3.1.23" evidence="3"/>
<accession>A0A7R8CTL0</accession>
<dbReference type="Pfam" id="PF01008">
    <property type="entry name" value="IF-2B"/>
    <property type="match status" value="1"/>
</dbReference>
<keyword evidence="3" id="KW-0413">Isomerase</keyword>
<dbReference type="GO" id="GO:0046523">
    <property type="term" value="F:S-methyl-5-thioribose-1-phosphate isomerase activity"/>
    <property type="evidence" value="ECO:0007669"/>
    <property type="project" value="UniProtKB-EC"/>
</dbReference>
<evidence type="ECO:0000256" key="2">
    <source>
        <dbReference type="RuleBase" id="RU003814"/>
    </source>
</evidence>
<dbReference type="InterPro" id="IPR037171">
    <property type="entry name" value="NagB/RpiA_transferase-like"/>
</dbReference>
<dbReference type="InterPro" id="IPR027363">
    <property type="entry name" value="M1Pi_N"/>
</dbReference>
<dbReference type="Proteomes" id="UP000675881">
    <property type="component" value="Chromosome 4"/>
</dbReference>
<dbReference type="GO" id="GO:0019509">
    <property type="term" value="P:L-methionine salvage from methylthioadenosine"/>
    <property type="evidence" value="ECO:0007669"/>
    <property type="project" value="TreeGrafter"/>
</dbReference>
<dbReference type="PANTHER" id="PTHR43475">
    <property type="entry name" value="METHYLTHIORIBOSE-1-PHOSPHATE ISOMERASE"/>
    <property type="match status" value="1"/>
</dbReference>
<dbReference type="InterPro" id="IPR000649">
    <property type="entry name" value="IF-2B-related"/>
</dbReference>
<sequence>MNYLVSARPTAVNIHKAREELSDKLSNWHENIEEKVIQWCEGLLALDINHNISIGQIGSQEIISLLSNDEEANVLTTCNTVGENLKCAYYTETRPYNQGMRLTSFEFNQDKIPGTLICDNMVGLLFKTTKICAVVVGADRVAANGDTANKIGTLQIAILAKYFNVPFFVAAPFTSIDLDTKSGKEIRIEERPRADPRSIPYGVDRLNTQEHPTPIDLCNRCRNAIVYRCEVDLPFTSGFDYNIRVNIWQDTRTHDKYRNKAFLHLK</sequence>
<comment type="similarity">
    <text evidence="1 2">Belongs to the eIF-2B alpha/beta/delta subunits family.</text>
</comment>
<dbReference type="OrthoDB" id="2461at2759"/>
<dbReference type="InterPro" id="IPR042529">
    <property type="entry name" value="IF_2B-like_C"/>
</dbReference>
<organism evidence="3 4">
    <name type="scientific">Lepeophtheirus salmonis</name>
    <name type="common">Salmon louse</name>
    <name type="synonym">Caligus salmonis</name>
    <dbReference type="NCBI Taxonomy" id="72036"/>
    <lineage>
        <taxon>Eukaryota</taxon>
        <taxon>Metazoa</taxon>
        <taxon>Ecdysozoa</taxon>
        <taxon>Arthropoda</taxon>
        <taxon>Crustacea</taxon>
        <taxon>Multicrustacea</taxon>
        <taxon>Hexanauplia</taxon>
        <taxon>Copepoda</taxon>
        <taxon>Siphonostomatoida</taxon>
        <taxon>Caligidae</taxon>
        <taxon>Lepeophtheirus</taxon>
    </lineage>
</organism>
<evidence type="ECO:0000313" key="4">
    <source>
        <dbReference type="Proteomes" id="UP000675881"/>
    </source>
</evidence>